<dbReference type="InterPro" id="IPR056722">
    <property type="entry name" value="DUF7820"/>
</dbReference>
<dbReference type="AlphaFoldDB" id="A0A6A6YZ48"/>
<accession>A0A6A6YZ48</accession>
<evidence type="ECO:0000313" key="5">
    <source>
        <dbReference type="RefSeq" id="XP_033581065.1"/>
    </source>
</evidence>
<reference evidence="5" key="3">
    <citation type="submission" date="2025-04" db="UniProtKB">
        <authorList>
            <consortium name="RefSeq"/>
        </authorList>
    </citation>
    <scope>IDENTIFICATION</scope>
    <source>
        <strain evidence="5">CBS 304.34</strain>
    </source>
</reference>
<dbReference type="RefSeq" id="XP_033581065.1">
    <property type="nucleotide sequence ID" value="XM_033727729.1"/>
</dbReference>
<dbReference type="EMBL" id="MU003695">
    <property type="protein sequence ID" value="KAF2814101.1"/>
    <property type="molecule type" value="Genomic_DNA"/>
</dbReference>
<organism evidence="3">
    <name type="scientific">Mytilinidion resinicola</name>
    <dbReference type="NCBI Taxonomy" id="574789"/>
    <lineage>
        <taxon>Eukaryota</taxon>
        <taxon>Fungi</taxon>
        <taxon>Dikarya</taxon>
        <taxon>Ascomycota</taxon>
        <taxon>Pezizomycotina</taxon>
        <taxon>Dothideomycetes</taxon>
        <taxon>Pleosporomycetidae</taxon>
        <taxon>Mytilinidiales</taxon>
        <taxon>Mytilinidiaceae</taxon>
        <taxon>Mytilinidion</taxon>
    </lineage>
</organism>
<feature type="region of interest" description="Disordered" evidence="1">
    <location>
        <begin position="200"/>
        <end position="226"/>
    </location>
</feature>
<name>A0A6A6YZ48_9PEZI</name>
<evidence type="ECO:0000313" key="3">
    <source>
        <dbReference type="EMBL" id="KAF2814101.1"/>
    </source>
</evidence>
<sequence length="233" mass="25814">MTVRQRIETVPDVSLALLDETDAGNTYGLQPPTLPSLSEDLIQLTLVDDLDDPNLGPAHHFQTTYDKVVILRADEFVSHRSGKRSFTRGVSKGKQIVAGDMPWFCHWDGTLIEGYLYVTSNSSQLATPTSSSSIALPSPSSLEEAVPNTPFATKIEERRLPVNTAPGYCQQMQMLDSGDILPAVDDDGNTIVVNLKEKDPTMENFHPGSARRKKSRKSKRADPENSCHCQWTW</sequence>
<reference evidence="3 5" key="1">
    <citation type="journal article" date="2020" name="Stud. Mycol.">
        <title>101 Dothideomycetes genomes: a test case for predicting lifestyles and emergence of pathogens.</title>
        <authorList>
            <person name="Haridas S."/>
            <person name="Albert R."/>
            <person name="Binder M."/>
            <person name="Bloem J."/>
            <person name="Labutti K."/>
            <person name="Salamov A."/>
            <person name="Andreopoulos B."/>
            <person name="Baker S."/>
            <person name="Barry K."/>
            <person name="Bills G."/>
            <person name="Bluhm B."/>
            <person name="Cannon C."/>
            <person name="Castanera R."/>
            <person name="Culley D."/>
            <person name="Daum C."/>
            <person name="Ezra D."/>
            <person name="Gonzalez J."/>
            <person name="Henrissat B."/>
            <person name="Kuo A."/>
            <person name="Liang C."/>
            <person name="Lipzen A."/>
            <person name="Lutzoni F."/>
            <person name="Magnuson J."/>
            <person name="Mondo S."/>
            <person name="Nolan M."/>
            <person name="Ohm R."/>
            <person name="Pangilinan J."/>
            <person name="Park H.-J."/>
            <person name="Ramirez L."/>
            <person name="Alfaro M."/>
            <person name="Sun H."/>
            <person name="Tritt A."/>
            <person name="Yoshinaga Y."/>
            <person name="Zwiers L.-H."/>
            <person name="Turgeon B."/>
            <person name="Goodwin S."/>
            <person name="Spatafora J."/>
            <person name="Crous P."/>
            <person name="Grigoriev I."/>
        </authorList>
    </citation>
    <scope>NUCLEOTIDE SEQUENCE</scope>
    <source>
        <strain evidence="3 5">CBS 304.34</strain>
    </source>
</reference>
<dbReference type="Pfam" id="PF25130">
    <property type="entry name" value="DUF7820"/>
    <property type="match status" value="1"/>
</dbReference>
<evidence type="ECO:0000313" key="4">
    <source>
        <dbReference type="Proteomes" id="UP000504636"/>
    </source>
</evidence>
<reference evidence="5" key="2">
    <citation type="submission" date="2020-04" db="EMBL/GenBank/DDBJ databases">
        <authorList>
            <consortium name="NCBI Genome Project"/>
        </authorList>
    </citation>
    <scope>NUCLEOTIDE SEQUENCE</scope>
    <source>
        <strain evidence="5">CBS 304.34</strain>
    </source>
</reference>
<dbReference type="GeneID" id="54468622"/>
<dbReference type="Proteomes" id="UP000504636">
    <property type="component" value="Unplaced"/>
</dbReference>
<gene>
    <name evidence="3 5" type="ORF">BDZ99DRAFT_567784</name>
</gene>
<dbReference type="OrthoDB" id="5384459at2759"/>
<protein>
    <recommendedName>
        <fullName evidence="2">DUF7820 domain-containing protein</fullName>
    </recommendedName>
</protein>
<evidence type="ECO:0000256" key="1">
    <source>
        <dbReference type="SAM" id="MobiDB-lite"/>
    </source>
</evidence>
<proteinExistence type="predicted"/>
<dbReference type="PANTHER" id="PTHR42078">
    <property type="entry name" value="GLUCAN 1, 4-ALPHA-GLUCOSIDASE"/>
    <property type="match status" value="1"/>
</dbReference>
<dbReference type="PANTHER" id="PTHR42078:SF1">
    <property type="entry name" value="GLUCAN 1, 4-ALPHA-GLUCOSIDASE"/>
    <property type="match status" value="1"/>
</dbReference>
<feature type="compositionally biased region" description="Basic residues" evidence="1">
    <location>
        <begin position="209"/>
        <end position="219"/>
    </location>
</feature>
<keyword evidence="4" id="KW-1185">Reference proteome</keyword>
<evidence type="ECO:0000259" key="2">
    <source>
        <dbReference type="Pfam" id="PF25130"/>
    </source>
</evidence>
<feature type="domain" description="DUF7820" evidence="2">
    <location>
        <begin position="12"/>
        <end position="140"/>
    </location>
</feature>